<dbReference type="InterPro" id="IPR058240">
    <property type="entry name" value="rSAM_sf"/>
</dbReference>
<keyword evidence="2" id="KW-0949">S-adenosyl-L-methionine</keyword>
<evidence type="ECO:0000313" key="9">
    <source>
        <dbReference type="Proteomes" id="UP000600080"/>
    </source>
</evidence>
<reference evidence="9" key="1">
    <citation type="journal article" date="2019" name="Int. J. Syst. Evol. Microbiol.">
        <title>The Global Catalogue of Microorganisms (GCM) 10K type strain sequencing project: providing services to taxonomists for standard genome sequencing and annotation.</title>
        <authorList>
            <consortium name="The Broad Institute Genomics Platform"/>
            <consortium name="The Broad Institute Genome Sequencing Center for Infectious Disease"/>
            <person name="Wu L."/>
            <person name="Ma J."/>
        </authorList>
    </citation>
    <scope>NUCLEOTIDE SEQUENCE [LARGE SCALE GENOMIC DNA]</scope>
    <source>
        <strain evidence="9">CGMCC 4.7323</strain>
    </source>
</reference>
<dbReference type="EMBL" id="BMND01000018">
    <property type="protein sequence ID" value="GGN51522.1"/>
    <property type="molecule type" value="Genomic_DNA"/>
</dbReference>
<dbReference type="CDD" id="cd01335">
    <property type="entry name" value="Radical_SAM"/>
    <property type="match status" value="1"/>
</dbReference>
<evidence type="ECO:0000256" key="1">
    <source>
        <dbReference type="ARBA" id="ARBA00001966"/>
    </source>
</evidence>
<accession>A0ABQ2JQU9</accession>
<dbReference type="Gene3D" id="3.80.30.20">
    <property type="entry name" value="tm_1862 like domain"/>
    <property type="match status" value="1"/>
</dbReference>
<evidence type="ECO:0000259" key="6">
    <source>
        <dbReference type="PROSITE" id="PS51332"/>
    </source>
</evidence>
<dbReference type="GeneID" id="301549893"/>
<dbReference type="InterPro" id="IPR006638">
    <property type="entry name" value="Elp3/MiaA/NifB-like_rSAM"/>
</dbReference>
<dbReference type="PROSITE" id="PS51332">
    <property type="entry name" value="B12_BINDING"/>
    <property type="match status" value="1"/>
</dbReference>
<keyword evidence="9" id="KW-1185">Reference proteome</keyword>
<dbReference type="SFLD" id="SFLDG01123">
    <property type="entry name" value="methyltransferase_(Class_B)"/>
    <property type="match status" value="1"/>
</dbReference>
<comment type="caution">
    <text evidence="8">The sequence shown here is derived from an EMBL/GenBank/DDBJ whole genome shotgun (WGS) entry which is preliminary data.</text>
</comment>
<dbReference type="SUPFAM" id="SSF102114">
    <property type="entry name" value="Radical SAM enzymes"/>
    <property type="match status" value="1"/>
</dbReference>
<dbReference type="CDD" id="cd02068">
    <property type="entry name" value="radical_SAM_B12_BD"/>
    <property type="match status" value="1"/>
</dbReference>
<comment type="cofactor">
    <cofactor evidence="1">
        <name>[4Fe-4S] cluster</name>
        <dbReference type="ChEBI" id="CHEBI:49883"/>
    </cofactor>
</comment>
<dbReference type="Gene3D" id="3.40.50.280">
    <property type="entry name" value="Cobalamin-binding domain"/>
    <property type="match status" value="1"/>
</dbReference>
<dbReference type="PROSITE" id="PS51918">
    <property type="entry name" value="RADICAL_SAM"/>
    <property type="match status" value="1"/>
</dbReference>
<dbReference type="PANTHER" id="PTHR43409:SF16">
    <property type="entry name" value="SLR0320 PROTEIN"/>
    <property type="match status" value="1"/>
</dbReference>
<evidence type="ECO:0000259" key="7">
    <source>
        <dbReference type="PROSITE" id="PS51918"/>
    </source>
</evidence>
<feature type="domain" description="Radical SAM core" evidence="7">
    <location>
        <begin position="215"/>
        <end position="454"/>
    </location>
</feature>
<dbReference type="Proteomes" id="UP000600080">
    <property type="component" value="Unassembled WGS sequence"/>
</dbReference>
<dbReference type="SMART" id="SM00729">
    <property type="entry name" value="Elp3"/>
    <property type="match status" value="1"/>
</dbReference>
<evidence type="ECO:0000256" key="3">
    <source>
        <dbReference type="ARBA" id="ARBA00022723"/>
    </source>
</evidence>
<dbReference type="SFLD" id="SFLDS00029">
    <property type="entry name" value="Radical_SAM"/>
    <property type="match status" value="1"/>
</dbReference>
<dbReference type="SFLD" id="SFLDG01082">
    <property type="entry name" value="B12-binding_domain_containing"/>
    <property type="match status" value="1"/>
</dbReference>
<gene>
    <name evidence="8" type="ORF">GCM10012285_41750</name>
</gene>
<evidence type="ECO:0000256" key="5">
    <source>
        <dbReference type="ARBA" id="ARBA00023014"/>
    </source>
</evidence>
<evidence type="ECO:0000313" key="8">
    <source>
        <dbReference type="EMBL" id="GGN51522.1"/>
    </source>
</evidence>
<dbReference type="RefSeq" id="WP_189100261.1">
    <property type="nucleotide sequence ID" value="NZ_BMND01000018.1"/>
</dbReference>
<protein>
    <recommendedName>
        <fullName evidence="10">Radical SAM protein</fullName>
    </recommendedName>
</protein>
<dbReference type="InterPro" id="IPR034466">
    <property type="entry name" value="Methyltransferase_Class_B"/>
</dbReference>
<dbReference type="Pfam" id="PF02310">
    <property type="entry name" value="B12-binding"/>
    <property type="match status" value="1"/>
</dbReference>
<organism evidence="8 9">
    <name type="scientific">Streptomyces kronopolitis</name>
    <dbReference type="NCBI Taxonomy" id="1612435"/>
    <lineage>
        <taxon>Bacteria</taxon>
        <taxon>Bacillati</taxon>
        <taxon>Actinomycetota</taxon>
        <taxon>Actinomycetes</taxon>
        <taxon>Kitasatosporales</taxon>
        <taxon>Streptomycetaceae</taxon>
        <taxon>Streptomyces</taxon>
    </lineage>
</organism>
<evidence type="ECO:0000256" key="4">
    <source>
        <dbReference type="ARBA" id="ARBA00023004"/>
    </source>
</evidence>
<feature type="domain" description="B12-binding" evidence="6">
    <location>
        <begin position="22"/>
        <end position="169"/>
    </location>
</feature>
<proteinExistence type="predicted"/>
<keyword evidence="4" id="KW-0408">Iron</keyword>
<name>A0ABQ2JQU9_9ACTN</name>
<evidence type="ECO:0008006" key="10">
    <source>
        <dbReference type="Google" id="ProtNLM"/>
    </source>
</evidence>
<dbReference type="InterPro" id="IPR007197">
    <property type="entry name" value="rSAM"/>
</dbReference>
<dbReference type="InterPro" id="IPR006158">
    <property type="entry name" value="Cobalamin-bd"/>
</dbReference>
<sequence length="729" mass="81091">MTTVDLGMPLAAASSPTGSEQRPKMNLKVWLCDLTYTQQAVSAETMPQAVAGLATHAATVMDFQRVPQIFKFPDDLAAALETHGAPDVIGFSHYIWNAHLSIGFARVIKEKFPKTVVVMGGPHYPLLRADQVQFWHQRLAGAVDFYVDGEGEIAFADLLLHLNSKPAGKVLDTIPGVHSLSPDRREVFTPRPRNRIRDLADVPSPYTAGLLDQFFERGGVPTITTTRGCPFGCNFCTEGQDYFSKVAKRPRAEVEAELHYIGRRMAPLVQAGTARNELLITDSNFGMFPEDKHTCQVLAECQKLYGWPRVVNVTTGKNQRERVLDAVAQVPGTISLSGSVQSLDTDVLAAVQRKNISAAKMMEIALQSAQAGAQSYSEVILALPDDSKKKHFDTLRGLMDARFDRLNMFQLTLLPSSEMYAPAYRKRWGLGTKWRVIPRCFGRYHVLGKEVRAAELDEVCVELPTLSYEEYRECRVMDLLLASLYNGGVFGTILAVLRAHKISPMTWLEECRGQQHGEDLNRVLSEFLADTDEQLWDGRQDLMRFATANVDRYISGELGNNLLYTYRMRMISEALEDLTDVAVRAALTVLRRIGAATGGPSLVARMVREGAAYHRLKLSQVFTAEPPAILEQVADFDIDRLLQDAREGQESPDARRYRLPEPMTRNFVLTDRQRATLRTYVGEMGSTAAGFGWLLTKVRLPDIVREVRMTAAGSGSSDAEPSRSDAVTP</sequence>
<dbReference type="InterPro" id="IPR051198">
    <property type="entry name" value="BchE-like"/>
</dbReference>
<dbReference type="PANTHER" id="PTHR43409">
    <property type="entry name" value="ANAEROBIC MAGNESIUM-PROTOPORPHYRIN IX MONOMETHYL ESTER CYCLASE-RELATED"/>
    <property type="match status" value="1"/>
</dbReference>
<evidence type="ECO:0000256" key="2">
    <source>
        <dbReference type="ARBA" id="ARBA00022691"/>
    </source>
</evidence>
<keyword evidence="3" id="KW-0479">Metal-binding</keyword>
<keyword evidence="5" id="KW-0411">Iron-sulfur</keyword>
<dbReference type="InterPro" id="IPR023404">
    <property type="entry name" value="rSAM_horseshoe"/>
</dbReference>